<sequence>MRIQCGIDEEFVVGDGFGPFAGIEVRGELGHLVHLDGGEFEFTCHRHVFLEVVPHGLKHFFAVRVDHFGGSTIEAFAAGVFQFRNNDTAAPVGPCIVVPSRLSGALEPLFFEQAVVFFHVAGSGSVYPIQELAAHFMDVTRGIP</sequence>
<protein>
    <submittedName>
        <fullName evidence="1">Uncharacterized protein</fullName>
    </submittedName>
</protein>
<accession>A0A645IQZ9</accession>
<gene>
    <name evidence="1" type="ORF">SDC9_198407</name>
</gene>
<dbReference type="EMBL" id="VSSQ01115242">
    <property type="protein sequence ID" value="MPN50774.1"/>
    <property type="molecule type" value="Genomic_DNA"/>
</dbReference>
<evidence type="ECO:0000313" key="1">
    <source>
        <dbReference type="EMBL" id="MPN50774.1"/>
    </source>
</evidence>
<name>A0A645IQZ9_9ZZZZ</name>
<proteinExistence type="predicted"/>
<organism evidence="1">
    <name type="scientific">bioreactor metagenome</name>
    <dbReference type="NCBI Taxonomy" id="1076179"/>
    <lineage>
        <taxon>unclassified sequences</taxon>
        <taxon>metagenomes</taxon>
        <taxon>ecological metagenomes</taxon>
    </lineage>
</organism>
<comment type="caution">
    <text evidence="1">The sequence shown here is derived from an EMBL/GenBank/DDBJ whole genome shotgun (WGS) entry which is preliminary data.</text>
</comment>
<dbReference type="AlphaFoldDB" id="A0A645IQZ9"/>
<reference evidence="1" key="1">
    <citation type="submission" date="2019-08" db="EMBL/GenBank/DDBJ databases">
        <authorList>
            <person name="Kucharzyk K."/>
            <person name="Murdoch R.W."/>
            <person name="Higgins S."/>
            <person name="Loffler F."/>
        </authorList>
    </citation>
    <scope>NUCLEOTIDE SEQUENCE</scope>
</reference>